<dbReference type="Proteomes" id="UP000054937">
    <property type="component" value="Unassembled WGS sequence"/>
</dbReference>
<accession>A0A0V0QC63</accession>
<keyword evidence="1" id="KW-0175">Coiled coil</keyword>
<dbReference type="EMBL" id="LDAU01000205">
    <property type="protein sequence ID" value="KRW99687.1"/>
    <property type="molecule type" value="Genomic_DNA"/>
</dbReference>
<sequence length="883" mass="104756">MTFFWAGLGLKFIGNLDGEAEYDIYSSNFNNFFKAFNILYALISFDGYPDCMIPAIGIVWEVFTVIQDVQKQKEELIEQQEILNYEKKQLQSKEKNVEQDIETGQRKLLQGVKQYEQTLIKMHEQLLESKSEIIKKMNENIQNKEITSGTVQKSSKLIDNKNDEKQLFKNTFYNTSQQQLYQQQLYDNNNFDVSKKQMQQGNSQISPYSSYTGISWINIPNEGSFQVIKDNSYQFQNNNNNSKPLKNQINQSKARLLENSIAKKKVKFIHLGIMMKIVDQSQMKKRKNLVLIRQLIQNDFTNDQNILNQVQNYDFDNIQTNIVIDNYDNDENNLQKNNSNLQNDDDQINNEAQILKKKIKTINCWQNKMKKQLSQQTDNIEEKEFDITYDFFTEDDLQGMQYYSQKITEMVNDLEQHSHFHEKKQLTEESNEAINNQNFNNNFIMKKALLKDTNMSLDSRNNWFCLSNQESKVIPYIVNKGPWSFCGTDLYKQDKDYANQDDDIFLSKDIFYLPTEQQDDNWELSQLISQFYDSFLDISIINKCEFYKIDPNLNIFNVQERKFSSDQSLKPENKKIFNFEQNEKYKYNSSKKKENNMLKIYVKQVQVVMLAYIGESENDDDEESEYSEDLEQEQQEKTKIKKQYSQQTQENIQKQATATNFTQQQIKDNFNNDHLKNQNNQKKKSRLNFTYDPVKSAQKKSQKQLFTKSQKQIFEENFQRIHISKETTEKDKINDQSSLPPAFIKEMMENLLDILQKYGDNFFAHISNFLNQQFEQVEKKQNQILLSRNKIQKQERSQSQEINDSKQKIQKNKLEKNIQIVKSNQSIFSSSSLYDENNENSLTEQNNIQNIYHIENQYQQKCQKDITKCQKIKQNQQKNDQSY</sequence>
<organism evidence="3 4">
    <name type="scientific">Pseudocohnilembus persalinus</name>
    <name type="common">Ciliate</name>
    <dbReference type="NCBI Taxonomy" id="266149"/>
    <lineage>
        <taxon>Eukaryota</taxon>
        <taxon>Sar</taxon>
        <taxon>Alveolata</taxon>
        <taxon>Ciliophora</taxon>
        <taxon>Intramacronucleata</taxon>
        <taxon>Oligohymenophorea</taxon>
        <taxon>Scuticociliatia</taxon>
        <taxon>Philasterida</taxon>
        <taxon>Pseudocohnilembidae</taxon>
        <taxon>Pseudocohnilembus</taxon>
    </lineage>
</organism>
<proteinExistence type="predicted"/>
<gene>
    <name evidence="3" type="ORF">PPERSA_03488</name>
</gene>
<feature type="compositionally biased region" description="Acidic residues" evidence="2">
    <location>
        <begin position="618"/>
        <end position="633"/>
    </location>
</feature>
<feature type="region of interest" description="Disordered" evidence="2">
    <location>
        <begin position="618"/>
        <end position="646"/>
    </location>
</feature>
<evidence type="ECO:0000313" key="3">
    <source>
        <dbReference type="EMBL" id="KRW99687.1"/>
    </source>
</evidence>
<feature type="coiled-coil region" evidence="1">
    <location>
        <begin position="324"/>
        <end position="358"/>
    </location>
</feature>
<name>A0A0V0QC63_PSEPJ</name>
<dbReference type="AlphaFoldDB" id="A0A0V0QC63"/>
<protein>
    <submittedName>
        <fullName evidence="3">Uncharacterized protein</fullName>
    </submittedName>
</protein>
<comment type="caution">
    <text evidence="3">The sequence shown here is derived from an EMBL/GenBank/DDBJ whole genome shotgun (WGS) entry which is preliminary data.</text>
</comment>
<keyword evidence="4" id="KW-1185">Reference proteome</keyword>
<reference evidence="3 4" key="1">
    <citation type="journal article" date="2015" name="Sci. Rep.">
        <title>Genome of the facultative scuticociliatosis pathogen Pseudocohnilembus persalinus provides insight into its virulence through horizontal gene transfer.</title>
        <authorList>
            <person name="Xiong J."/>
            <person name="Wang G."/>
            <person name="Cheng J."/>
            <person name="Tian M."/>
            <person name="Pan X."/>
            <person name="Warren A."/>
            <person name="Jiang C."/>
            <person name="Yuan D."/>
            <person name="Miao W."/>
        </authorList>
    </citation>
    <scope>NUCLEOTIDE SEQUENCE [LARGE SCALE GENOMIC DNA]</scope>
    <source>
        <strain evidence="3">36N120E</strain>
    </source>
</reference>
<evidence type="ECO:0000256" key="1">
    <source>
        <dbReference type="SAM" id="Coils"/>
    </source>
</evidence>
<feature type="coiled-coil region" evidence="1">
    <location>
        <begin position="66"/>
        <end position="147"/>
    </location>
</feature>
<dbReference type="InParanoid" id="A0A0V0QC63"/>
<evidence type="ECO:0000256" key="2">
    <source>
        <dbReference type="SAM" id="MobiDB-lite"/>
    </source>
</evidence>
<evidence type="ECO:0000313" key="4">
    <source>
        <dbReference type="Proteomes" id="UP000054937"/>
    </source>
</evidence>